<protein>
    <recommendedName>
        <fullName evidence="5">Peptide deformylase</fullName>
        <shortName evidence="5">PDF</shortName>
        <ecNumber evidence="5">3.5.1.88</ecNumber>
    </recommendedName>
    <alternativeName>
        <fullName evidence="5">Polypeptide deformylase</fullName>
    </alternativeName>
</protein>
<comment type="similarity">
    <text evidence="1 5">Belongs to the polypeptide deformylase family.</text>
</comment>
<dbReference type="GO" id="GO:0046872">
    <property type="term" value="F:metal ion binding"/>
    <property type="evidence" value="ECO:0007669"/>
    <property type="project" value="UniProtKB-KW"/>
</dbReference>
<dbReference type="FunFam" id="3.90.45.10:FF:000003">
    <property type="entry name" value="Peptide deformylase"/>
    <property type="match status" value="1"/>
</dbReference>
<organism evidence="6 7">
    <name type="scientific">Candidatus Giovannonibacteria bacterium RIFCSPHIGHO2_02_FULL_46_20</name>
    <dbReference type="NCBI Taxonomy" id="1798338"/>
    <lineage>
        <taxon>Bacteria</taxon>
        <taxon>Candidatus Giovannoniibacteriota</taxon>
    </lineage>
</organism>
<accession>A0A1F5WGZ8</accession>
<feature type="binding site" evidence="5">
    <location>
        <position position="160"/>
    </location>
    <ligand>
        <name>Fe cation</name>
        <dbReference type="ChEBI" id="CHEBI:24875"/>
    </ligand>
</feature>
<dbReference type="STRING" id="1798338.A3J56_03020"/>
<dbReference type="InterPro" id="IPR036821">
    <property type="entry name" value="Peptide_deformylase_sf"/>
</dbReference>
<name>A0A1F5WGZ8_9BACT</name>
<comment type="function">
    <text evidence="5">Removes the formyl group from the N-terminal Met of newly synthesized proteins. Requires at least a dipeptide for an efficient rate of reaction. N-terminal L-methionine is a prerequisite for activity but the enzyme has broad specificity at other positions.</text>
</comment>
<dbReference type="Proteomes" id="UP000178406">
    <property type="component" value="Unassembled WGS sequence"/>
</dbReference>
<dbReference type="AlphaFoldDB" id="A0A1F5WGZ8"/>
<keyword evidence="4 5" id="KW-0648">Protein biosynthesis</keyword>
<keyword evidence="3 5" id="KW-0378">Hydrolase</keyword>
<dbReference type="GO" id="GO:0042586">
    <property type="term" value="F:peptide deformylase activity"/>
    <property type="evidence" value="ECO:0007669"/>
    <property type="project" value="UniProtKB-UniRule"/>
</dbReference>
<comment type="caution">
    <text evidence="6">The sequence shown here is derived from an EMBL/GenBank/DDBJ whole genome shotgun (WGS) entry which is preliminary data.</text>
</comment>
<dbReference type="EMBL" id="MFHQ01000002">
    <property type="protein sequence ID" value="OGF74850.1"/>
    <property type="molecule type" value="Genomic_DNA"/>
</dbReference>
<evidence type="ECO:0000313" key="6">
    <source>
        <dbReference type="EMBL" id="OGF74850.1"/>
    </source>
</evidence>
<dbReference type="Gene3D" id="3.90.45.10">
    <property type="entry name" value="Peptide deformylase"/>
    <property type="match status" value="1"/>
</dbReference>
<dbReference type="HAMAP" id="MF_00163">
    <property type="entry name" value="Pep_deformylase"/>
    <property type="match status" value="1"/>
</dbReference>
<comment type="cofactor">
    <cofactor evidence="5">
        <name>Fe(2+)</name>
        <dbReference type="ChEBI" id="CHEBI:29033"/>
    </cofactor>
    <text evidence="5">Binds 1 Fe(2+) ion.</text>
</comment>
<reference evidence="6 7" key="1">
    <citation type="journal article" date="2016" name="Nat. Commun.">
        <title>Thousands of microbial genomes shed light on interconnected biogeochemical processes in an aquifer system.</title>
        <authorList>
            <person name="Anantharaman K."/>
            <person name="Brown C.T."/>
            <person name="Hug L.A."/>
            <person name="Sharon I."/>
            <person name="Castelle C.J."/>
            <person name="Probst A.J."/>
            <person name="Thomas B.C."/>
            <person name="Singh A."/>
            <person name="Wilkins M.J."/>
            <person name="Karaoz U."/>
            <person name="Brodie E.L."/>
            <person name="Williams K.H."/>
            <person name="Hubbard S.S."/>
            <person name="Banfield J.F."/>
        </authorList>
    </citation>
    <scope>NUCLEOTIDE SEQUENCE [LARGE SCALE GENOMIC DNA]</scope>
</reference>
<feature type="active site" evidence="5">
    <location>
        <position position="161"/>
    </location>
</feature>
<evidence type="ECO:0000256" key="4">
    <source>
        <dbReference type="ARBA" id="ARBA00022917"/>
    </source>
</evidence>
<dbReference type="EC" id="3.5.1.88" evidence="5"/>
<keyword evidence="5" id="KW-0408">Iron</keyword>
<dbReference type="InterPro" id="IPR023635">
    <property type="entry name" value="Peptide_deformylase"/>
</dbReference>
<feature type="binding site" evidence="5">
    <location>
        <position position="118"/>
    </location>
    <ligand>
        <name>Fe cation</name>
        <dbReference type="ChEBI" id="CHEBI:24875"/>
    </ligand>
</feature>
<dbReference type="PIRSF" id="PIRSF004749">
    <property type="entry name" value="Pep_def"/>
    <property type="match status" value="1"/>
</dbReference>
<dbReference type="PRINTS" id="PR01576">
    <property type="entry name" value="PDEFORMYLASE"/>
</dbReference>
<evidence type="ECO:0000256" key="3">
    <source>
        <dbReference type="ARBA" id="ARBA00022801"/>
    </source>
</evidence>
<proteinExistence type="inferred from homology"/>
<dbReference type="GO" id="GO:0006412">
    <property type="term" value="P:translation"/>
    <property type="evidence" value="ECO:0007669"/>
    <property type="project" value="UniProtKB-UniRule"/>
</dbReference>
<feature type="binding site" evidence="5">
    <location>
        <position position="164"/>
    </location>
    <ligand>
        <name>Fe cation</name>
        <dbReference type="ChEBI" id="CHEBI:24875"/>
    </ligand>
</feature>
<sequence>MNSIIQKDDLALRKKAIEVAAEEFADPHLAKTIFKMAEVLFQEPDGIGIAAPQIGISKQIFLVAADVLRPAKLEQRIRESDKTKNRKPLSFASEDYLVFINPALQKTSQKKAPDVEGCLSVRGLYGQVRRSEKVTIKYCDEQGKKHVHGASGLFARVLQHEIDHLNGVLFIDKAENIKTIDS</sequence>
<dbReference type="PANTHER" id="PTHR10458:SF22">
    <property type="entry name" value="PEPTIDE DEFORMYLASE"/>
    <property type="match status" value="1"/>
</dbReference>
<dbReference type="Pfam" id="PF01327">
    <property type="entry name" value="Pep_deformylase"/>
    <property type="match status" value="1"/>
</dbReference>
<comment type="catalytic activity">
    <reaction evidence="5">
        <text>N-terminal N-formyl-L-methionyl-[peptide] + H2O = N-terminal L-methionyl-[peptide] + formate</text>
        <dbReference type="Rhea" id="RHEA:24420"/>
        <dbReference type="Rhea" id="RHEA-COMP:10639"/>
        <dbReference type="Rhea" id="RHEA-COMP:10640"/>
        <dbReference type="ChEBI" id="CHEBI:15377"/>
        <dbReference type="ChEBI" id="CHEBI:15740"/>
        <dbReference type="ChEBI" id="CHEBI:49298"/>
        <dbReference type="ChEBI" id="CHEBI:64731"/>
        <dbReference type="EC" id="3.5.1.88"/>
    </reaction>
</comment>
<keyword evidence="2 5" id="KW-0479">Metal-binding</keyword>
<evidence type="ECO:0000256" key="2">
    <source>
        <dbReference type="ARBA" id="ARBA00022723"/>
    </source>
</evidence>
<evidence type="ECO:0000313" key="7">
    <source>
        <dbReference type="Proteomes" id="UP000178406"/>
    </source>
</evidence>
<evidence type="ECO:0000256" key="1">
    <source>
        <dbReference type="ARBA" id="ARBA00010759"/>
    </source>
</evidence>
<dbReference type="PANTHER" id="PTHR10458">
    <property type="entry name" value="PEPTIDE DEFORMYLASE"/>
    <property type="match status" value="1"/>
</dbReference>
<evidence type="ECO:0000256" key="5">
    <source>
        <dbReference type="HAMAP-Rule" id="MF_00163"/>
    </source>
</evidence>
<dbReference type="SUPFAM" id="SSF56420">
    <property type="entry name" value="Peptide deformylase"/>
    <property type="match status" value="1"/>
</dbReference>
<dbReference type="CDD" id="cd00487">
    <property type="entry name" value="Pep_deformylase"/>
    <property type="match status" value="1"/>
</dbReference>
<dbReference type="NCBIfam" id="NF001159">
    <property type="entry name" value="PRK00150.1-3"/>
    <property type="match status" value="1"/>
</dbReference>
<gene>
    <name evidence="5" type="primary">def</name>
    <name evidence="6" type="ORF">A3J56_03020</name>
</gene>